<dbReference type="InterPro" id="IPR050279">
    <property type="entry name" value="Plant_def-hormone_signal"/>
</dbReference>
<accession>A0A176VFM2</accession>
<organism evidence="10 11">
    <name type="scientific">Marchantia polymorpha subsp. ruderalis</name>
    <dbReference type="NCBI Taxonomy" id="1480154"/>
    <lineage>
        <taxon>Eukaryota</taxon>
        <taxon>Viridiplantae</taxon>
        <taxon>Streptophyta</taxon>
        <taxon>Embryophyta</taxon>
        <taxon>Marchantiophyta</taxon>
        <taxon>Marchantiopsida</taxon>
        <taxon>Marchantiidae</taxon>
        <taxon>Marchantiales</taxon>
        <taxon>Marchantiaceae</taxon>
        <taxon>Marchantia</taxon>
    </lineage>
</organism>
<evidence type="ECO:0000256" key="2">
    <source>
        <dbReference type="ARBA" id="ARBA00004496"/>
    </source>
</evidence>
<evidence type="ECO:0000313" key="11">
    <source>
        <dbReference type="Proteomes" id="UP000077202"/>
    </source>
</evidence>
<keyword evidence="6" id="KW-0938">Abscisic acid signaling pathway</keyword>
<evidence type="ECO:0000256" key="6">
    <source>
        <dbReference type="ARBA" id="ARBA00022682"/>
    </source>
</evidence>
<keyword evidence="11" id="KW-1185">Reference proteome</keyword>
<dbReference type="PANTHER" id="PTHR31213">
    <property type="entry name" value="OS08G0374000 PROTEIN-RELATED"/>
    <property type="match status" value="1"/>
</dbReference>
<dbReference type="PRINTS" id="PR00634">
    <property type="entry name" value="BETALLERGEN"/>
</dbReference>
<evidence type="ECO:0000256" key="9">
    <source>
        <dbReference type="ARBA" id="ARBA00023272"/>
    </source>
</evidence>
<gene>
    <name evidence="10" type="ORF">AXG93_1847s1210</name>
</gene>
<dbReference type="InterPro" id="IPR024949">
    <property type="entry name" value="Bet_v_I_allergen"/>
</dbReference>
<comment type="similarity">
    <text evidence="3">Belongs to the PYR/PYL/RCAR abscisic acid intracellular receptor family.</text>
</comment>
<evidence type="ECO:0008006" key="12">
    <source>
        <dbReference type="Google" id="ProtNLM"/>
    </source>
</evidence>
<evidence type="ECO:0000256" key="8">
    <source>
        <dbReference type="ARBA" id="ARBA00023242"/>
    </source>
</evidence>
<keyword evidence="8" id="KW-0539">Nucleus</keyword>
<dbReference type="FunFam" id="3.30.530.20:FF:000007">
    <property type="entry name" value="Major pollen allergen Bet v 1-A"/>
    <property type="match status" value="1"/>
</dbReference>
<dbReference type="EMBL" id="LVLJ01003800">
    <property type="protein sequence ID" value="OAE19660.1"/>
    <property type="molecule type" value="Genomic_DNA"/>
</dbReference>
<keyword evidence="9" id="KW-0650">Protein phosphatase inhibitor</keyword>
<dbReference type="GO" id="GO:0005737">
    <property type="term" value="C:cytoplasm"/>
    <property type="evidence" value="ECO:0007669"/>
    <property type="project" value="UniProtKB-SubCell"/>
</dbReference>
<evidence type="ECO:0000256" key="5">
    <source>
        <dbReference type="ARBA" id="ARBA00022490"/>
    </source>
</evidence>
<sequence length="157" mass="16957">MPSFDVEFVLDVPASRLWAALKDGSKIFPKINPQIFGSISIVSGTDGEVGATRYIKFGSAAPEGAYVVEKLVAIDVENKVVVSSEVEGGHLAMGFSKWDSTLKLSPEGDKTQMHFTFDYEGEGPVIQVATEQAKQGTQPTFEGLAKYLLETGEYADC</sequence>
<comment type="similarity">
    <text evidence="4">Belongs to the BetVI family.</text>
</comment>
<evidence type="ECO:0000256" key="4">
    <source>
        <dbReference type="ARBA" id="ARBA00009744"/>
    </source>
</evidence>
<protein>
    <recommendedName>
        <fullName evidence="12">Bet v I/Major latex protein domain-containing protein</fullName>
    </recommendedName>
</protein>
<dbReference type="GO" id="GO:0004864">
    <property type="term" value="F:protein phosphatase inhibitor activity"/>
    <property type="evidence" value="ECO:0007669"/>
    <property type="project" value="UniProtKB-KW"/>
</dbReference>
<keyword evidence="5" id="KW-0963">Cytoplasm</keyword>
<dbReference type="AlphaFoldDB" id="A0A176VFM2"/>
<reference evidence="10" key="1">
    <citation type="submission" date="2016-03" db="EMBL/GenBank/DDBJ databases">
        <title>Mechanisms controlling the formation of the plant cell surface in tip-growing cells are functionally conserved among land plants.</title>
        <authorList>
            <person name="Honkanen S."/>
            <person name="Jones V.A."/>
            <person name="Morieri G."/>
            <person name="Champion C."/>
            <person name="Hetherington A.J."/>
            <person name="Kelly S."/>
            <person name="Saint-Marcoux D."/>
            <person name="Proust H."/>
            <person name="Prescott H."/>
            <person name="Dolan L."/>
        </authorList>
    </citation>
    <scope>NUCLEOTIDE SEQUENCE [LARGE SCALE GENOMIC DNA]</scope>
    <source>
        <tissue evidence="10">Whole gametophyte</tissue>
    </source>
</reference>
<dbReference type="GO" id="GO:0010427">
    <property type="term" value="F:abscisic acid binding"/>
    <property type="evidence" value="ECO:0007669"/>
    <property type="project" value="InterPro"/>
</dbReference>
<evidence type="ECO:0000256" key="1">
    <source>
        <dbReference type="ARBA" id="ARBA00004123"/>
    </source>
</evidence>
<dbReference type="InterPro" id="IPR019587">
    <property type="entry name" value="Polyketide_cyclase/dehydratase"/>
</dbReference>
<dbReference type="SUPFAM" id="SSF55961">
    <property type="entry name" value="Bet v1-like"/>
    <property type="match status" value="1"/>
</dbReference>
<name>A0A176VFM2_MARPO</name>
<dbReference type="PANTHER" id="PTHR31213:SF24">
    <property type="entry name" value="OS08G0374000 PROTEIN"/>
    <property type="match status" value="1"/>
</dbReference>
<dbReference type="GO" id="GO:0009738">
    <property type="term" value="P:abscisic acid-activated signaling pathway"/>
    <property type="evidence" value="ECO:0007669"/>
    <property type="project" value="UniProtKB-KW"/>
</dbReference>
<proteinExistence type="inferred from homology"/>
<dbReference type="Gene3D" id="3.30.530.20">
    <property type="match status" value="1"/>
</dbReference>
<evidence type="ECO:0000256" key="3">
    <source>
        <dbReference type="ARBA" id="ARBA00008594"/>
    </source>
</evidence>
<dbReference type="GO" id="GO:0038023">
    <property type="term" value="F:signaling receptor activity"/>
    <property type="evidence" value="ECO:0007669"/>
    <property type="project" value="InterPro"/>
</dbReference>
<dbReference type="Pfam" id="PF10604">
    <property type="entry name" value="Polyketide_cyc2"/>
    <property type="match status" value="1"/>
</dbReference>
<keyword evidence="7" id="KW-0675">Receptor</keyword>
<dbReference type="GO" id="GO:0005634">
    <property type="term" value="C:nucleus"/>
    <property type="evidence" value="ECO:0007669"/>
    <property type="project" value="UniProtKB-SubCell"/>
</dbReference>
<comment type="caution">
    <text evidence="10">The sequence shown here is derived from an EMBL/GenBank/DDBJ whole genome shotgun (WGS) entry which is preliminary data.</text>
</comment>
<evidence type="ECO:0000313" key="10">
    <source>
        <dbReference type="EMBL" id="OAE19660.1"/>
    </source>
</evidence>
<evidence type="ECO:0000256" key="7">
    <source>
        <dbReference type="ARBA" id="ARBA00023170"/>
    </source>
</evidence>
<comment type="subcellular location">
    <subcellularLocation>
        <location evidence="2">Cytoplasm</location>
    </subcellularLocation>
    <subcellularLocation>
        <location evidence="1">Nucleus</location>
    </subcellularLocation>
</comment>
<dbReference type="InterPro" id="IPR023393">
    <property type="entry name" value="START-like_dom_sf"/>
</dbReference>
<dbReference type="Proteomes" id="UP000077202">
    <property type="component" value="Unassembled WGS sequence"/>
</dbReference>